<dbReference type="GO" id="GO:0046872">
    <property type="term" value="F:metal ion binding"/>
    <property type="evidence" value="ECO:0007669"/>
    <property type="project" value="InterPro"/>
</dbReference>
<keyword evidence="1" id="KW-0813">Transport</keyword>
<dbReference type="InterPro" id="IPR052753">
    <property type="entry name" value="Rbr2/Nigerythrin"/>
</dbReference>
<dbReference type="InterPro" id="IPR009040">
    <property type="entry name" value="Ferritin-like_diiron"/>
</dbReference>
<dbReference type="GO" id="GO:0016491">
    <property type="term" value="F:oxidoreductase activity"/>
    <property type="evidence" value="ECO:0007669"/>
    <property type="project" value="InterPro"/>
</dbReference>
<dbReference type="InterPro" id="IPR048574">
    <property type="entry name" value="RUBY_RBDX"/>
</dbReference>
<gene>
    <name evidence="4" type="primary">rbr-2</name>
    <name evidence="4" type="ORF">RRC21</name>
</gene>
<dbReference type="Proteomes" id="UP000000663">
    <property type="component" value="Chromosome"/>
</dbReference>
<dbReference type="EMBL" id="AM114193">
    <property type="protein sequence ID" value="CAJ37813.1"/>
    <property type="molecule type" value="Genomic_DNA"/>
</dbReference>
<dbReference type="SUPFAM" id="SSF47240">
    <property type="entry name" value="Ferritin-like"/>
    <property type="match status" value="1"/>
</dbReference>
<dbReference type="Gene3D" id="1.20.1260.10">
    <property type="match status" value="1"/>
</dbReference>
<dbReference type="KEGG" id="rci:RRC21"/>
<organism evidence="4 5">
    <name type="scientific">Methanocella arvoryzae (strain DSM 22066 / NBRC 105507 / MRE50)</name>
    <dbReference type="NCBI Taxonomy" id="351160"/>
    <lineage>
        <taxon>Archaea</taxon>
        <taxon>Methanobacteriati</taxon>
        <taxon>Methanobacteriota</taxon>
        <taxon>Stenosarchaea group</taxon>
        <taxon>Methanomicrobia</taxon>
        <taxon>Methanocellales</taxon>
        <taxon>Methanocellaceae</taxon>
        <taxon>Methanocella</taxon>
    </lineage>
</organism>
<dbReference type="Gene3D" id="2.20.28.10">
    <property type="match status" value="1"/>
</dbReference>
<name>Q0W1D0_METAR</name>
<dbReference type="Pfam" id="PF02915">
    <property type="entry name" value="Rubrerythrin"/>
    <property type="match status" value="1"/>
</dbReference>
<dbReference type="InterPro" id="IPR009078">
    <property type="entry name" value="Ferritin-like_SF"/>
</dbReference>
<evidence type="ECO:0000313" key="4">
    <source>
        <dbReference type="EMBL" id="CAJ37813.1"/>
    </source>
</evidence>
<dbReference type="eggNOG" id="arCOG01097">
    <property type="taxonomic scope" value="Archaea"/>
</dbReference>
<dbReference type="SUPFAM" id="SSF57802">
    <property type="entry name" value="Rubredoxin-like"/>
    <property type="match status" value="1"/>
</dbReference>
<keyword evidence="2" id="KW-0249">Electron transport</keyword>
<dbReference type="OrthoDB" id="45654at2157"/>
<feature type="domain" description="Ferritin-like diiron" evidence="3">
    <location>
        <begin position="1"/>
        <end position="143"/>
    </location>
</feature>
<evidence type="ECO:0000259" key="3">
    <source>
        <dbReference type="PROSITE" id="PS50905"/>
    </source>
</evidence>
<reference evidence="4 5" key="1">
    <citation type="journal article" date="2006" name="Science">
        <title>Genome of rice cluster I archaea -- the key methane producers in the rice rhizosphere.</title>
        <authorList>
            <person name="Erkel C."/>
            <person name="Kube M."/>
            <person name="Reinhardt R."/>
            <person name="Liesack W."/>
        </authorList>
    </citation>
    <scope>NUCLEOTIDE SEQUENCE [LARGE SCALE GENOMIC DNA]</scope>
    <source>
        <strain evidence="5">DSM 22066 / NBRC 105507 / MRE50</strain>
    </source>
</reference>
<evidence type="ECO:0000256" key="1">
    <source>
        <dbReference type="ARBA" id="ARBA00022448"/>
    </source>
</evidence>
<dbReference type="Pfam" id="PF21349">
    <property type="entry name" value="RUBY_RBDX"/>
    <property type="match status" value="1"/>
</dbReference>
<evidence type="ECO:0000313" key="5">
    <source>
        <dbReference type="Proteomes" id="UP000000663"/>
    </source>
</evidence>
<sequence length="183" mass="20538">MRDATARCLRDAFCSESMSHVRYLIFAGHAQDEAFPGTSRLFRAFALAKYLRASELYFLSRDMLENPAVNANSYFILERTIDHLIKAKDMEALSVKEVFEPYYAVASSEAESAAMKCLDKSIMISRIIVNTIDPLLQQLKHMDEEPSIGDIYLCSICGFIALDQPPEACPCCNSSAENYILVV</sequence>
<dbReference type="InterPro" id="IPR003251">
    <property type="entry name" value="Rr_diiron-bd_dom"/>
</dbReference>
<dbReference type="PANTHER" id="PTHR33746">
    <property type="entry name" value="RUBRERYTHRIN"/>
    <property type="match status" value="1"/>
</dbReference>
<dbReference type="PANTHER" id="PTHR33746:SF4">
    <property type="entry name" value="RUBRERYTHRIN"/>
    <property type="match status" value="1"/>
</dbReference>
<evidence type="ECO:0000256" key="2">
    <source>
        <dbReference type="ARBA" id="ARBA00022982"/>
    </source>
</evidence>
<dbReference type="PROSITE" id="PS50905">
    <property type="entry name" value="FERRITIN_LIKE"/>
    <property type="match status" value="1"/>
</dbReference>
<dbReference type="InterPro" id="IPR012347">
    <property type="entry name" value="Ferritin-like"/>
</dbReference>
<protein>
    <submittedName>
        <fullName evidence="4">Rubrerythrin</fullName>
    </submittedName>
</protein>
<dbReference type="GeneID" id="5143367"/>
<dbReference type="AlphaFoldDB" id="Q0W1D0"/>
<keyword evidence="5" id="KW-1185">Reference proteome</keyword>
<proteinExistence type="predicted"/>
<dbReference type="STRING" id="351160.RRC21"/>
<dbReference type="RefSeq" id="WP_012034775.1">
    <property type="nucleotide sequence ID" value="NC_009464.1"/>
</dbReference>
<accession>Q0W1D0</accession>